<evidence type="ECO:0000256" key="16">
    <source>
        <dbReference type="PROSITE-ProRule" id="PRU00288"/>
    </source>
</evidence>
<dbReference type="SUPFAM" id="SSF57863">
    <property type="entry name" value="ArfGap/RecO-like zinc finger"/>
    <property type="match status" value="1"/>
</dbReference>
<evidence type="ECO:0000256" key="3">
    <source>
        <dbReference type="ARBA" id="ARBA00022448"/>
    </source>
</evidence>
<feature type="region of interest" description="Disordered" evidence="18">
    <location>
        <begin position="615"/>
        <end position="639"/>
    </location>
</feature>
<evidence type="ECO:0000256" key="18">
    <source>
        <dbReference type="SAM" id="MobiDB-lite"/>
    </source>
</evidence>
<evidence type="ECO:0000256" key="14">
    <source>
        <dbReference type="ARBA" id="ARBA00037105"/>
    </source>
</evidence>
<evidence type="ECO:0000256" key="6">
    <source>
        <dbReference type="ARBA" id="ARBA00022553"/>
    </source>
</evidence>
<dbReference type="Gene3D" id="1.20.58.60">
    <property type="match status" value="1"/>
</dbReference>
<keyword evidence="17" id="KW-0175">Coiled coil</keyword>
<dbReference type="GO" id="GO:0008270">
    <property type="term" value="F:zinc ion binding"/>
    <property type="evidence" value="ECO:0007669"/>
    <property type="project" value="UniProtKB-KW"/>
</dbReference>
<dbReference type="CDD" id="cd09028">
    <property type="entry name" value="ArfGap_ArfGap3"/>
    <property type="match status" value="1"/>
</dbReference>
<feature type="region of interest" description="Disordered" evidence="18">
    <location>
        <begin position="175"/>
        <end position="235"/>
    </location>
</feature>
<keyword evidence="12" id="KW-0333">Golgi apparatus</keyword>
<dbReference type="AlphaFoldDB" id="Q4SA91"/>
<keyword evidence="13" id="KW-0472">Membrane</keyword>
<evidence type="ECO:0000256" key="8">
    <source>
        <dbReference type="ARBA" id="ARBA00022771"/>
    </source>
</evidence>
<feature type="coiled-coil region" evidence="17">
    <location>
        <begin position="1006"/>
        <end position="1033"/>
    </location>
</feature>
<dbReference type="InterPro" id="IPR001164">
    <property type="entry name" value="ArfGAP_dom"/>
</dbReference>
<feature type="coiled-coil region" evidence="17">
    <location>
        <begin position="841"/>
        <end position="910"/>
    </location>
</feature>
<evidence type="ECO:0000256" key="10">
    <source>
        <dbReference type="ARBA" id="ARBA00022892"/>
    </source>
</evidence>
<keyword evidence="10" id="KW-0931">ER-Golgi transport</keyword>
<evidence type="ECO:0000259" key="19">
    <source>
        <dbReference type="PROSITE" id="PS50115"/>
    </source>
</evidence>
<feature type="domain" description="Arf-GAP" evidence="19">
    <location>
        <begin position="10"/>
        <end position="126"/>
    </location>
</feature>
<accession>Q4SA91</accession>
<keyword evidence="11" id="KW-0653">Protein transport</keyword>
<dbReference type="EMBL" id="CAAE01014691">
    <property type="protein sequence ID" value="CAG02441.1"/>
    <property type="molecule type" value="Genomic_DNA"/>
</dbReference>
<reference evidence="20" key="1">
    <citation type="journal article" date="2004" name="Nature">
        <title>Genome duplication in the teleost fish Tetraodon nigroviridis reveals the early vertebrate proto-karyotype.</title>
        <authorList>
            <person name="Jaillon O."/>
            <person name="Aury J.-M."/>
            <person name="Brunet F."/>
            <person name="Petit J.-L."/>
            <person name="Stange-Thomann N."/>
            <person name="Mauceli E."/>
            <person name="Bouneau L."/>
            <person name="Fischer C."/>
            <person name="Ozouf-Costaz C."/>
            <person name="Bernot A."/>
            <person name="Nicaud S."/>
            <person name="Jaffe D."/>
            <person name="Fisher S."/>
            <person name="Lutfalla G."/>
            <person name="Dossat C."/>
            <person name="Segurens B."/>
            <person name="Dasilva C."/>
            <person name="Salanoubat M."/>
            <person name="Levy M."/>
            <person name="Boudet N."/>
            <person name="Castellano S."/>
            <person name="Anthouard V."/>
            <person name="Jubin C."/>
            <person name="Castelli V."/>
            <person name="Katinka M."/>
            <person name="Vacherie B."/>
            <person name="Biemont C."/>
            <person name="Skalli Z."/>
            <person name="Cattolico L."/>
            <person name="Poulain J."/>
            <person name="De Berardinis V."/>
            <person name="Cruaud C."/>
            <person name="Duprat S."/>
            <person name="Brottier P."/>
            <person name="Coutanceau J.-P."/>
            <person name="Gouzy J."/>
            <person name="Parra G."/>
            <person name="Lardier G."/>
            <person name="Chapple C."/>
            <person name="McKernan K.J."/>
            <person name="McEwan P."/>
            <person name="Bosak S."/>
            <person name="Kellis M."/>
            <person name="Volff J.-N."/>
            <person name="Guigo R."/>
            <person name="Zody M.C."/>
            <person name="Mesirov J."/>
            <person name="Lindblad-Toh K."/>
            <person name="Birren B."/>
            <person name="Nusbaum C."/>
            <person name="Kahn D."/>
            <person name="Robinson-Rechavi M."/>
            <person name="Laudet V."/>
            <person name="Schachter V."/>
            <person name="Quetier F."/>
            <person name="Saurin W."/>
            <person name="Scarpelli C."/>
            <person name="Wincker P."/>
            <person name="Lander E.S."/>
            <person name="Weissenbach J."/>
            <person name="Roest Crollius H."/>
        </authorList>
    </citation>
    <scope>NUCLEOTIDE SEQUENCE [LARGE SCALE GENOMIC DNA]</scope>
</reference>
<evidence type="ECO:0000313" key="20">
    <source>
        <dbReference type="EMBL" id="CAG02441.1"/>
    </source>
</evidence>
<keyword evidence="8 16" id="KW-0863">Zinc-finger</keyword>
<dbReference type="PANTHER" id="PTHR45686">
    <property type="entry name" value="ADP-RIBOSYLATION FACTOR GTPASE ACTIVATING PROTEIN 3, ISOFORM H-RELATED"/>
    <property type="match status" value="1"/>
</dbReference>
<proteinExistence type="predicted"/>
<dbReference type="SMART" id="SM00105">
    <property type="entry name" value="ArfGap"/>
    <property type="match status" value="1"/>
</dbReference>
<keyword evidence="5" id="KW-0963">Cytoplasm</keyword>
<dbReference type="GO" id="GO:0000139">
    <property type="term" value="C:Golgi membrane"/>
    <property type="evidence" value="ECO:0007669"/>
    <property type="project" value="UniProtKB-SubCell"/>
</dbReference>
<evidence type="ECO:0000256" key="1">
    <source>
        <dbReference type="ARBA" id="ARBA00004255"/>
    </source>
</evidence>
<dbReference type="FunFam" id="1.10.220.150:FF:000004">
    <property type="entry name" value="Putative ADP-ribosylation factor GTPase-activating protein 2"/>
    <property type="match status" value="1"/>
</dbReference>
<dbReference type="Pfam" id="PF01412">
    <property type="entry name" value="ArfGap"/>
    <property type="match status" value="1"/>
</dbReference>
<keyword evidence="3" id="KW-0813">Transport</keyword>
<feature type="compositionally biased region" description="Basic and acidic residues" evidence="18">
    <location>
        <begin position="177"/>
        <end position="189"/>
    </location>
</feature>
<evidence type="ECO:0000256" key="12">
    <source>
        <dbReference type="ARBA" id="ARBA00023034"/>
    </source>
</evidence>
<evidence type="ECO:0000256" key="5">
    <source>
        <dbReference type="ARBA" id="ARBA00022490"/>
    </source>
</evidence>
<evidence type="ECO:0000256" key="11">
    <source>
        <dbReference type="ARBA" id="ARBA00022927"/>
    </source>
</evidence>
<gene>
    <name evidence="20" type="ORF">GSTENG00021559001</name>
</gene>
<feature type="region of interest" description="Disordered" evidence="18">
    <location>
        <begin position="252"/>
        <end position="272"/>
    </location>
</feature>
<evidence type="ECO:0000256" key="9">
    <source>
        <dbReference type="ARBA" id="ARBA00022833"/>
    </source>
</evidence>
<evidence type="ECO:0000256" key="4">
    <source>
        <dbReference type="ARBA" id="ARBA00022468"/>
    </source>
</evidence>
<comment type="subcellular location">
    <subcellularLocation>
        <location evidence="2">Cytoplasm</location>
    </subcellularLocation>
    <subcellularLocation>
        <location evidence="1">Golgi apparatus membrane</location>
        <topology evidence="1">Peripheral membrane protein</topology>
        <orientation evidence="1">Cytoplasmic side</orientation>
    </subcellularLocation>
</comment>
<protein>
    <recommendedName>
        <fullName evidence="15">ADP-ribosylation factor GTPase-activating protein 3</fullName>
    </recommendedName>
</protein>
<dbReference type="PROSITE" id="PS50115">
    <property type="entry name" value="ARFGAP"/>
    <property type="match status" value="1"/>
</dbReference>
<keyword evidence="4" id="KW-0343">GTPase activation</keyword>
<dbReference type="PRINTS" id="PR00405">
    <property type="entry name" value="REVINTRACTNG"/>
</dbReference>
<dbReference type="Gene3D" id="1.10.220.150">
    <property type="entry name" value="Arf GTPase activating protein"/>
    <property type="match status" value="1"/>
</dbReference>
<dbReference type="InterPro" id="IPR038508">
    <property type="entry name" value="ArfGAP_dom_sf"/>
</dbReference>
<evidence type="ECO:0000256" key="15">
    <source>
        <dbReference type="ARBA" id="ARBA00039243"/>
    </source>
</evidence>
<dbReference type="InterPro" id="IPR037278">
    <property type="entry name" value="ARFGAP/RecO"/>
</dbReference>
<feature type="coiled-coil region" evidence="17">
    <location>
        <begin position="724"/>
        <end position="751"/>
    </location>
</feature>
<comment type="caution">
    <text evidence="20">The sequence shown here is derived from an EMBL/GenBank/DDBJ whole genome shotgun (WGS) entry which is preliminary data.</text>
</comment>
<reference evidence="20" key="2">
    <citation type="submission" date="2004-02" db="EMBL/GenBank/DDBJ databases">
        <authorList>
            <consortium name="Genoscope"/>
            <consortium name="Whitehead Institute Centre for Genome Research"/>
        </authorList>
    </citation>
    <scope>NUCLEOTIDE SEQUENCE</scope>
</reference>
<evidence type="ECO:0000256" key="7">
    <source>
        <dbReference type="ARBA" id="ARBA00022723"/>
    </source>
</evidence>
<dbReference type="GO" id="GO:0015031">
    <property type="term" value="P:protein transport"/>
    <property type="evidence" value="ECO:0007669"/>
    <property type="project" value="UniProtKB-KW"/>
</dbReference>
<evidence type="ECO:0000256" key="2">
    <source>
        <dbReference type="ARBA" id="ARBA00004496"/>
    </source>
</evidence>
<keyword evidence="7" id="KW-0479">Metal-binding</keyword>
<comment type="function">
    <text evidence="14">GTPase-activating protein (GAP) for ADP ribosylation factor 1 (ARF1). Hydrolysis of ARF1-bound GTP may lead to dissociation of coatomer from Golgi-derived membranes to allow fusion with target membranes.</text>
</comment>
<name>Q4SA91_TETNG</name>
<keyword evidence="9" id="KW-0862">Zinc</keyword>
<keyword evidence="6" id="KW-0597">Phosphoprotein</keyword>
<dbReference type="GO" id="GO:0048205">
    <property type="term" value="P:COPI coating of Golgi vesicle"/>
    <property type="evidence" value="ECO:0007669"/>
    <property type="project" value="TreeGrafter"/>
</dbReference>
<dbReference type="GO" id="GO:0005096">
    <property type="term" value="F:GTPase activator activity"/>
    <property type="evidence" value="ECO:0007669"/>
    <property type="project" value="UniProtKB-KW"/>
</dbReference>
<organism evidence="20">
    <name type="scientific">Tetraodon nigroviridis</name>
    <name type="common">Spotted green pufferfish</name>
    <name type="synonym">Chelonodon nigroviridis</name>
    <dbReference type="NCBI Taxonomy" id="99883"/>
    <lineage>
        <taxon>Eukaryota</taxon>
        <taxon>Metazoa</taxon>
        <taxon>Chordata</taxon>
        <taxon>Craniata</taxon>
        <taxon>Vertebrata</taxon>
        <taxon>Euteleostomi</taxon>
        <taxon>Actinopterygii</taxon>
        <taxon>Neopterygii</taxon>
        <taxon>Teleostei</taxon>
        <taxon>Neoteleostei</taxon>
        <taxon>Acanthomorphata</taxon>
        <taxon>Eupercaria</taxon>
        <taxon>Tetraodontiformes</taxon>
        <taxon>Tetradontoidea</taxon>
        <taxon>Tetraodontidae</taxon>
        <taxon>Tetraodon</taxon>
    </lineage>
</organism>
<dbReference type="OrthoDB" id="983479at2759"/>
<dbReference type="KEGG" id="tng:GSTEN00021559G001"/>
<sequence>MSEPSKQDISAIFKRLRSIPTNKICFDCSVKNPSWASITYGVFLCIDCSGIHRSLGVHLSFIRSTELDFNWSWFQLRCMQVGGNTNAIAFFNQHGCTTSAANAKYNSRAAQLYREKMRTLATQATRRHGTDLWLDSQGPLSPTTPEPKQVDFFSLHSEAENLNADMSLSIPQMAATAEKEDDKNGKTEEGPSVDLLATSPKANPELPSLIKKKPAATKKTLASKKGGLGAQKVSRENFSELERKAQAVDKLREQEESAAANKKKAQPEESLAPSLRLAYKDLEQHRKIEEQKLKGLDEKKKEQAERLGMGLGVRSGVSHSVTSDMHIIQQENPYKSTKGRLFAGDDDDDGGTTSRSVYSDVLYTHVCTSVCLIPGSSQLSLLLWIEGDRRTVKAFTRRFVFRPTARRKPEPVTNTGEAQKKFGDMKAISSDMYFGKQDKSEYETRSRLERLAGSASISSADLFEDPKKQTGSSYRLTNMLPSAPDMSQLKLGVRSVAGKLSVMASGVVNTIQLAASDGDLREALSAISLAKRLQQDISALHGVVMAMQADEDSASRDLQTVNARFLNVTEMWQERLAAITSELAGLKAESREAHAGATQQVNEAERRTRSLAEKLEELEDSTKRNARAMERTEEDDTKRVQGQLDWNTKQIQHLEEQIRSLTKQEAELSSQLQEHIPKALECEKYLPQVEEAVRSILRLGGDLGGAEKRLEEVTLQVFGTEDSMLKALDEILELRQELDTLQAHNSILKMKNELSVVKDAVRELTMVLKESAAGSQLNVESVEEDEWRAYEEEEEEAWCEGTQPMLERLGGQRGAAHPQLEALEQDMIRLKEWASGLSLKREQLESSLSTLRDAVAQIEERTAAITKDLSNKVASVRTDVRRMDGLRSELDSLLVQVQVLEDKADQVEKGMVKRIGEVLANSIDRVTNVRAASQRNTQSIEQLRRRIPELAAADKQMSERLLELESGRARLIRTLTFASDLKPKVATIKRDFGAFEPQLTDLVVRIGRLADDLRKRQREIAELRQTLANLTAVQGDLSVTAKQVSDMGEMRGSS</sequence>
<evidence type="ECO:0000256" key="13">
    <source>
        <dbReference type="ARBA" id="ARBA00023136"/>
    </source>
</evidence>
<evidence type="ECO:0000256" key="17">
    <source>
        <dbReference type="SAM" id="Coils"/>
    </source>
</evidence>
<dbReference type="PANTHER" id="PTHR45686:SF1">
    <property type="entry name" value="ADP-RIBOSYLATION FACTOR GTPASE-ACTIVATING PROTEIN 3"/>
    <property type="match status" value="1"/>
</dbReference>